<dbReference type="PROSITE" id="PS50213">
    <property type="entry name" value="FAS1"/>
    <property type="match status" value="1"/>
</dbReference>
<dbReference type="Gene3D" id="2.30.180.10">
    <property type="entry name" value="FAS1 domain"/>
    <property type="match status" value="1"/>
</dbReference>
<dbReference type="AlphaFoldDB" id="A0A1E7FJ23"/>
<proteinExistence type="predicted"/>
<keyword evidence="2" id="KW-0732">Signal</keyword>
<dbReference type="InterPro" id="IPR036378">
    <property type="entry name" value="FAS1_dom_sf"/>
</dbReference>
<dbReference type="Pfam" id="PF02469">
    <property type="entry name" value="Fasciclin"/>
    <property type="match status" value="1"/>
</dbReference>
<dbReference type="SUPFAM" id="SSF82153">
    <property type="entry name" value="FAS1 domain"/>
    <property type="match status" value="1"/>
</dbReference>
<feature type="region of interest" description="Disordered" evidence="1">
    <location>
        <begin position="232"/>
        <end position="256"/>
    </location>
</feature>
<evidence type="ECO:0000256" key="2">
    <source>
        <dbReference type="SAM" id="SignalP"/>
    </source>
</evidence>
<dbReference type="InParanoid" id="A0A1E7FJ23"/>
<feature type="chain" id="PRO_5009193182" evidence="2">
    <location>
        <begin position="19"/>
        <end position="256"/>
    </location>
</feature>
<evidence type="ECO:0000313" key="5">
    <source>
        <dbReference type="Proteomes" id="UP000095751"/>
    </source>
</evidence>
<evidence type="ECO:0000313" key="4">
    <source>
        <dbReference type="EMBL" id="OEU18148.1"/>
    </source>
</evidence>
<keyword evidence="5" id="KW-1185">Reference proteome</keyword>
<dbReference type="SMART" id="SM00554">
    <property type="entry name" value="FAS1"/>
    <property type="match status" value="1"/>
</dbReference>
<gene>
    <name evidence="4" type="ORF">FRACYDRAFT_238580</name>
</gene>
<evidence type="ECO:0000259" key="3">
    <source>
        <dbReference type="PROSITE" id="PS50213"/>
    </source>
</evidence>
<reference evidence="4 5" key="1">
    <citation type="submission" date="2016-09" db="EMBL/GenBank/DDBJ databases">
        <title>Extensive genetic diversity and differential bi-allelic expression allows diatom success in the polar Southern Ocean.</title>
        <authorList>
            <consortium name="DOE Joint Genome Institute"/>
            <person name="Mock T."/>
            <person name="Otillar R.P."/>
            <person name="Strauss J."/>
            <person name="Dupont C."/>
            <person name="Frickenhaus S."/>
            <person name="Maumus F."/>
            <person name="Mcmullan M."/>
            <person name="Sanges R."/>
            <person name="Schmutz J."/>
            <person name="Toseland A."/>
            <person name="Valas R."/>
            <person name="Veluchamy A."/>
            <person name="Ward B.J."/>
            <person name="Allen A."/>
            <person name="Barry K."/>
            <person name="Falciatore A."/>
            <person name="Ferrante M."/>
            <person name="Fortunato A.E."/>
            <person name="Gloeckner G."/>
            <person name="Gruber A."/>
            <person name="Hipkin R."/>
            <person name="Janech M."/>
            <person name="Kroth P."/>
            <person name="Leese F."/>
            <person name="Lindquist E."/>
            <person name="Lyon B.R."/>
            <person name="Martin J."/>
            <person name="Mayer C."/>
            <person name="Parker M."/>
            <person name="Quesneville H."/>
            <person name="Raymond J."/>
            <person name="Uhlig C."/>
            <person name="Valentin K.U."/>
            <person name="Worden A.Z."/>
            <person name="Armbrust E.V."/>
            <person name="Bowler C."/>
            <person name="Green B."/>
            <person name="Moulton V."/>
            <person name="Van Oosterhout C."/>
            <person name="Grigoriev I."/>
        </authorList>
    </citation>
    <scope>NUCLEOTIDE SEQUENCE [LARGE SCALE GENOMIC DNA]</scope>
    <source>
        <strain evidence="4 5">CCMP1102</strain>
    </source>
</reference>
<feature type="compositionally biased region" description="Basic residues" evidence="1">
    <location>
        <begin position="236"/>
        <end position="256"/>
    </location>
</feature>
<feature type="signal peptide" evidence="2">
    <location>
        <begin position="1"/>
        <end position="18"/>
    </location>
</feature>
<organism evidence="4 5">
    <name type="scientific">Fragilariopsis cylindrus CCMP1102</name>
    <dbReference type="NCBI Taxonomy" id="635003"/>
    <lineage>
        <taxon>Eukaryota</taxon>
        <taxon>Sar</taxon>
        <taxon>Stramenopiles</taxon>
        <taxon>Ochrophyta</taxon>
        <taxon>Bacillariophyta</taxon>
        <taxon>Bacillariophyceae</taxon>
        <taxon>Bacillariophycidae</taxon>
        <taxon>Bacillariales</taxon>
        <taxon>Bacillariaceae</taxon>
        <taxon>Fragilariopsis</taxon>
    </lineage>
</organism>
<sequence length="256" mass="27177">MTCLLCLLLCLLLRCCCCVATTCITLFVKTHPNLNLKIKYKMVKFSFASFVATILTVAATTTTAQELPECATSGFGNTIAGIACGDPEGRFTIACDALIKTGLIDAVSNVDARFTIWAPTNDAFLALPAETLELLLSEEGIPTLTNILLIHVAGGLITPDELTCGDAVETLGEPSQTFTECLSLGKLVQTGSNPPDMLPQYTSTTPIPVCNGFIYPITNVIMPLLSTGEPTLAPTKKMKKSKKSKKSKGKKAGVPI</sequence>
<dbReference type="KEGG" id="fcy:FRACYDRAFT_238580"/>
<dbReference type="InterPro" id="IPR000782">
    <property type="entry name" value="FAS1_domain"/>
</dbReference>
<dbReference type="Proteomes" id="UP000095751">
    <property type="component" value="Unassembled WGS sequence"/>
</dbReference>
<accession>A0A1E7FJ23</accession>
<feature type="domain" description="FAS1" evidence="3">
    <location>
        <begin position="78"/>
        <end position="221"/>
    </location>
</feature>
<protein>
    <submittedName>
        <fullName evidence="4">FAS1 domain-containing protein</fullName>
    </submittedName>
</protein>
<evidence type="ECO:0000256" key="1">
    <source>
        <dbReference type="SAM" id="MobiDB-lite"/>
    </source>
</evidence>
<dbReference type="EMBL" id="KV784357">
    <property type="protein sequence ID" value="OEU18148.1"/>
    <property type="molecule type" value="Genomic_DNA"/>
</dbReference>
<name>A0A1E7FJ23_9STRA</name>